<dbReference type="Proteomes" id="UP000033900">
    <property type="component" value="Unassembled WGS sequence"/>
</dbReference>
<evidence type="ECO:0000256" key="3">
    <source>
        <dbReference type="SAM" id="SignalP"/>
    </source>
</evidence>
<protein>
    <submittedName>
        <fullName evidence="4">Multiple sugar-binding protein</fullName>
    </submittedName>
</protein>
<dbReference type="PANTHER" id="PTHR43649">
    <property type="entry name" value="ARABINOSE-BINDING PROTEIN-RELATED"/>
    <property type="match status" value="1"/>
</dbReference>
<name>A0A0M2HKL3_9MICO</name>
<dbReference type="AlphaFoldDB" id="A0A0M2HKL3"/>
<evidence type="ECO:0000256" key="2">
    <source>
        <dbReference type="ARBA" id="ARBA00022448"/>
    </source>
</evidence>
<keyword evidence="2" id="KW-0813">Transport</keyword>
<dbReference type="PANTHER" id="PTHR43649:SF29">
    <property type="entry name" value="OSMOPROTECTIVE COMPOUNDS-BINDING PROTEIN GGTB"/>
    <property type="match status" value="1"/>
</dbReference>
<dbReference type="InterPro" id="IPR006059">
    <property type="entry name" value="SBP"/>
</dbReference>
<evidence type="ECO:0000313" key="4">
    <source>
        <dbReference type="EMBL" id="KJL47221.1"/>
    </source>
</evidence>
<dbReference type="OrthoDB" id="8317736at2"/>
<proteinExistence type="inferred from homology"/>
<evidence type="ECO:0000313" key="5">
    <source>
        <dbReference type="Proteomes" id="UP000033900"/>
    </source>
</evidence>
<sequence>MNPRRTPKALLASGIALLTIASLAACSSGAAETGGSDSASGPSGTDPDTFTVLSANENTTLATELDALAAGACKAEDKALPLEHETVAQADVVQKVTLLASQDSLPAHFIAGTAMVRPDGDLGAADLVLDYKSALTDLGVWDQILPAASSTIENVYGQMVSLPYQYNLEGIFYNKKIFAELGIEEPKTFDELLDASATLKDAGYTPFAEAGAAAWPLTRLIGMYAYRLVGPEAMTAIRDDKAKLTDDGYVEAAQAVADLADKGYFGEGFVSTDPAAATNAFLTGEAAMKYDGTWLLSNINDPAQNKIGEDNIGFMPFPAVDGGKGSIDQWPANAGTAFAMNPKTYGPKVGAWLKCIAENYGSQALADAGVISGFKVNEEVPDLPVTTAAIQEQVASVDETVLWFEALMDGKSTSLAQSNVSLLVTGQLSAEDYMSQLQQSIDQNR</sequence>
<accession>A0A0M2HKL3</accession>
<feature type="signal peptide" evidence="3">
    <location>
        <begin position="1"/>
        <end position="24"/>
    </location>
</feature>
<feature type="chain" id="PRO_5039143331" evidence="3">
    <location>
        <begin position="25"/>
        <end position="445"/>
    </location>
</feature>
<dbReference type="PATRIC" id="fig|273678.4.peg.2012"/>
<comment type="similarity">
    <text evidence="1">Belongs to the bacterial solute-binding protein 1 family.</text>
</comment>
<dbReference type="Pfam" id="PF01547">
    <property type="entry name" value="SBP_bac_1"/>
    <property type="match status" value="1"/>
</dbReference>
<evidence type="ECO:0000256" key="1">
    <source>
        <dbReference type="ARBA" id="ARBA00008520"/>
    </source>
</evidence>
<organism evidence="4 5">
    <name type="scientific">Microbacterium hydrocarbonoxydans</name>
    <dbReference type="NCBI Taxonomy" id="273678"/>
    <lineage>
        <taxon>Bacteria</taxon>
        <taxon>Bacillati</taxon>
        <taxon>Actinomycetota</taxon>
        <taxon>Actinomycetes</taxon>
        <taxon>Micrococcales</taxon>
        <taxon>Microbacteriaceae</taxon>
        <taxon>Microbacterium</taxon>
    </lineage>
</organism>
<dbReference type="PROSITE" id="PS51257">
    <property type="entry name" value="PROKAR_LIPOPROTEIN"/>
    <property type="match status" value="1"/>
</dbReference>
<dbReference type="InterPro" id="IPR050490">
    <property type="entry name" value="Bact_solute-bd_prot1"/>
</dbReference>
<dbReference type="STRING" id="273678.RS84_02010"/>
<dbReference type="EMBL" id="JYJB01000009">
    <property type="protein sequence ID" value="KJL47221.1"/>
    <property type="molecule type" value="Genomic_DNA"/>
</dbReference>
<keyword evidence="3" id="KW-0732">Signal</keyword>
<dbReference type="RefSeq" id="WP_045257642.1">
    <property type="nucleotide sequence ID" value="NZ_JYJB01000009.1"/>
</dbReference>
<dbReference type="Gene3D" id="3.40.190.10">
    <property type="entry name" value="Periplasmic binding protein-like II"/>
    <property type="match status" value="2"/>
</dbReference>
<gene>
    <name evidence="4" type="primary">msmE_7</name>
    <name evidence="4" type="ORF">RS84_02010</name>
</gene>
<comment type="caution">
    <text evidence="4">The sequence shown here is derived from an EMBL/GenBank/DDBJ whole genome shotgun (WGS) entry which is preliminary data.</text>
</comment>
<dbReference type="SUPFAM" id="SSF53850">
    <property type="entry name" value="Periplasmic binding protein-like II"/>
    <property type="match status" value="1"/>
</dbReference>
<reference evidence="4 5" key="1">
    <citation type="submission" date="2015-02" db="EMBL/GenBank/DDBJ databases">
        <title>Draft genome sequences of ten Microbacterium spp. with emphasis on heavy metal contaminated environments.</title>
        <authorList>
            <person name="Corretto E."/>
        </authorList>
    </citation>
    <scope>NUCLEOTIDE SEQUENCE [LARGE SCALE GENOMIC DNA]</scope>
    <source>
        <strain evidence="4 5">SA35</strain>
    </source>
</reference>
<keyword evidence="5" id="KW-1185">Reference proteome</keyword>